<keyword evidence="5" id="KW-1185">Reference proteome</keyword>
<evidence type="ECO:0000313" key="4">
    <source>
        <dbReference type="EMBL" id="OIN13132.1"/>
    </source>
</evidence>
<comment type="caution">
    <text evidence="4">The sequence shown here is derived from an EMBL/GenBank/DDBJ whole genome shotgun (WGS) entry which is preliminary data.</text>
</comment>
<name>A0A1J4QI73_9GAMM</name>
<dbReference type="InterPro" id="IPR000073">
    <property type="entry name" value="AB_hydrolase_1"/>
</dbReference>
<organism evidence="4 5">
    <name type="scientific">Oceanisphaera psychrotolerans</name>
    <dbReference type="NCBI Taxonomy" id="1414654"/>
    <lineage>
        <taxon>Bacteria</taxon>
        <taxon>Pseudomonadati</taxon>
        <taxon>Pseudomonadota</taxon>
        <taxon>Gammaproteobacteria</taxon>
        <taxon>Aeromonadales</taxon>
        <taxon>Aeromonadaceae</taxon>
        <taxon>Oceanisphaera</taxon>
    </lineage>
</organism>
<dbReference type="InterPro" id="IPR050266">
    <property type="entry name" value="AB_hydrolase_sf"/>
</dbReference>
<evidence type="ECO:0000256" key="2">
    <source>
        <dbReference type="ARBA" id="ARBA00022801"/>
    </source>
</evidence>
<dbReference type="PANTHER" id="PTHR43798">
    <property type="entry name" value="MONOACYLGLYCEROL LIPASE"/>
    <property type="match status" value="1"/>
</dbReference>
<dbReference type="Gene3D" id="3.40.50.1820">
    <property type="entry name" value="alpha/beta hydrolase"/>
    <property type="match status" value="1"/>
</dbReference>
<keyword evidence="2 4" id="KW-0378">Hydrolase</keyword>
<dbReference type="GO" id="GO:0016787">
    <property type="term" value="F:hydrolase activity"/>
    <property type="evidence" value="ECO:0007669"/>
    <property type="project" value="UniProtKB-KW"/>
</dbReference>
<reference evidence="4 5" key="1">
    <citation type="submission" date="2016-07" db="EMBL/GenBank/DDBJ databases">
        <title>Draft Genome Sequence of Oceanisphaera psychrotolerans, isolated from coastal sediment samples.</title>
        <authorList>
            <person name="Zhuo S."/>
            <person name="Ruan Z."/>
        </authorList>
    </citation>
    <scope>NUCLEOTIDE SEQUENCE [LARGE SCALE GENOMIC DNA]</scope>
    <source>
        <strain evidence="4 5">LAM-WHM-ZC</strain>
    </source>
</reference>
<dbReference type="SUPFAM" id="SSF53474">
    <property type="entry name" value="alpha/beta-Hydrolases"/>
    <property type="match status" value="1"/>
</dbReference>
<evidence type="ECO:0000313" key="5">
    <source>
        <dbReference type="Proteomes" id="UP000243073"/>
    </source>
</evidence>
<accession>A0A1J4QI73</accession>
<gene>
    <name evidence="4" type="ORF">BFR47_10715</name>
</gene>
<dbReference type="Pfam" id="PF00561">
    <property type="entry name" value="Abhydrolase_1"/>
    <property type="match status" value="1"/>
</dbReference>
<evidence type="ECO:0000256" key="1">
    <source>
        <dbReference type="ARBA" id="ARBA00008645"/>
    </source>
</evidence>
<dbReference type="STRING" id="1414654.BFR47_10715"/>
<dbReference type="EMBL" id="MDKE01000007">
    <property type="protein sequence ID" value="OIN13132.1"/>
    <property type="molecule type" value="Genomic_DNA"/>
</dbReference>
<dbReference type="Proteomes" id="UP000243073">
    <property type="component" value="Unassembled WGS sequence"/>
</dbReference>
<sequence length="280" mass="31234">MHSSWQFEVHGRRLAVMEWGDPQGMPVVALHGWLDNAASFTLLARHLPRIRLIALDLAGHGFSDHRAAGQPYYIWDNVADVQALLDELALDSVALLGHSMGAGVATLFAGAFPERVSRLLLLDGLTPLDYPAEQLPQQMAEALLKGTRLSRRSLRPYASFEQAVQARMNGRWPVSRAAACWLLERGLRQQPDGWVWRSDLALTRPSVVRLCEQQITAFVRRLTMPVLLVMAEQGIGMARVEPWLELMPSLELKVLAGGHHLHLEEEAAVRIAGWIGERLV</sequence>
<proteinExistence type="inferred from homology"/>
<evidence type="ECO:0000259" key="3">
    <source>
        <dbReference type="Pfam" id="PF00561"/>
    </source>
</evidence>
<protein>
    <submittedName>
        <fullName evidence="4">Alpha/beta hydrolase</fullName>
    </submittedName>
</protein>
<dbReference type="InterPro" id="IPR029058">
    <property type="entry name" value="AB_hydrolase_fold"/>
</dbReference>
<dbReference type="OrthoDB" id="149912at2"/>
<dbReference type="GO" id="GO:0016020">
    <property type="term" value="C:membrane"/>
    <property type="evidence" value="ECO:0007669"/>
    <property type="project" value="TreeGrafter"/>
</dbReference>
<feature type="domain" description="AB hydrolase-1" evidence="3">
    <location>
        <begin position="26"/>
        <end position="141"/>
    </location>
</feature>
<dbReference type="RefSeq" id="WP_071471710.1">
    <property type="nucleotide sequence ID" value="NZ_MDKE01000007.1"/>
</dbReference>
<dbReference type="PRINTS" id="PR00111">
    <property type="entry name" value="ABHYDROLASE"/>
</dbReference>
<comment type="similarity">
    <text evidence="1">Belongs to the AB hydrolase superfamily.</text>
</comment>
<dbReference type="PANTHER" id="PTHR43798:SF14">
    <property type="entry name" value="SERINE HYDROLASE-LIKE PROTEIN DDB_G0286239"/>
    <property type="match status" value="1"/>
</dbReference>
<dbReference type="AlphaFoldDB" id="A0A1J4QI73"/>